<dbReference type="InterPro" id="IPR001089">
    <property type="entry name" value="Chemokine_CXC"/>
</dbReference>
<keyword evidence="3" id="KW-0202">Cytokine</keyword>
<dbReference type="InterPro" id="IPR036048">
    <property type="entry name" value="Interleukin_8-like_sf"/>
</dbReference>
<keyword evidence="4" id="KW-0964">Secreted</keyword>
<dbReference type="FunFam" id="2.40.50.40:FF:000004">
    <property type="entry name" value="C-X-C motif chemokine"/>
    <property type="match status" value="1"/>
</dbReference>
<dbReference type="EMBL" id="JAUYZG010000003">
    <property type="protein sequence ID" value="KAK2911800.1"/>
    <property type="molecule type" value="Genomic_DNA"/>
</dbReference>
<dbReference type="Proteomes" id="UP001187343">
    <property type="component" value="Unassembled WGS sequence"/>
</dbReference>
<dbReference type="Pfam" id="PF00048">
    <property type="entry name" value="IL8"/>
    <property type="match status" value="1"/>
</dbReference>
<dbReference type="CDD" id="cd00273">
    <property type="entry name" value="Chemokine_CXC"/>
    <property type="match status" value="1"/>
</dbReference>
<name>A0AA88QBT0_9TELE</name>
<gene>
    <name evidence="6" type="ORF">Q8A67_003933</name>
</gene>
<dbReference type="GO" id="GO:0008009">
    <property type="term" value="F:chemokine activity"/>
    <property type="evidence" value="ECO:0007669"/>
    <property type="project" value="InterPro"/>
</dbReference>
<dbReference type="PRINTS" id="PR00436">
    <property type="entry name" value="INTERLEUKIN8"/>
</dbReference>
<proteinExistence type="inferred from homology"/>
<dbReference type="GO" id="GO:0005615">
    <property type="term" value="C:extracellular space"/>
    <property type="evidence" value="ECO:0007669"/>
    <property type="project" value="UniProtKB-KW"/>
</dbReference>
<evidence type="ECO:0000256" key="2">
    <source>
        <dbReference type="ARBA" id="ARBA00010665"/>
    </source>
</evidence>
<organism evidence="6 7">
    <name type="scientific">Cirrhinus molitorella</name>
    <name type="common">mud carp</name>
    <dbReference type="NCBI Taxonomy" id="172907"/>
    <lineage>
        <taxon>Eukaryota</taxon>
        <taxon>Metazoa</taxon>
        <taxon>Chordata</taxon>
        <taxon>Craniata</taxon>
        <taxon>Vertebrata</taxon>
        <taxon>Euteleostomi</taxon>
        <taxon>Actinopterygii</taxon>
        <taxon>Neopterygii</taxon>
        <taxon>Teleostei</taxon>
        <taxon>Ostariophysi</taxon>
        <taxon>Cypriniformes</taxon>
        <taxon>Cyprinidae</taxon>
        <taxon>Labeoninae</taxon>
        <taxon>Labeonini</taxon>
        <taxon>Cirrhinus</taxon>
    </lineage>
</organism>
<dbReference type="GO" id="GO:0006955">
    <property type="term" value="P:immune response"/>
    <property type="evidence" value="ECO:0007669"/>
    <property type="project" value="InterPro"/>
</dbReference>
<evidence type="ECO:0000313" key="7">
    <source>
        <dbReference type="Proteomes" id="UP001187343"/>
    </source>
</evidence>
<evidence type="ECO:0000256" key="3">
    <source>
        <dbReference type="ARBA" id="ARBA00022514"/>
    </source>
</evidence>
<evidence type="ECO:0000256" key="5">
    <source>
        <dbReference type="ARBA" id="ARBA00054901"/>
    </source>
</evidence>
<comment type="similarity">
    <text evidence="2">Belongs to the intercrine alpha (chemokine CxC) family.</text>
</comment>
<accession>A0AA88QBT0</accession>
<dbReference type="SMART" id="SM00199">
    <property type="entry name" value="SCY"/>
    <property type="match status" value="1"/>
</dbReference>
<comment type="function">
    <text evidence="5">Ligand for cxcr3.2. Chemotactic for macrophages.</text>
</comment>
<dbReference type="GO" id="GO:0042056">
    <property type="term" value="F:chemoattractant activity"/>
    <property type="evidence" value="ECO:0007669"/>
    <property type="project" value="UniProtKB-ARBA"/>
</dbReference>
<keyword evidence="7" id="KW-1185">Reference proteome</keyword>
<dbReference type="InterPro" id="IPR001811">
    <property type="entry name" value="Chemokine_IL8-like_dom"/>
</dbReference>
<evidence type="ECO:0000256" key="4">
    <source>
        <dbReference type="ARBA" id="ARBA00022525"/>
    </source>
</evidence>
<dbReference type="SUPFAM" id="SSF54117">
    <property type="entry name" value="Interleukin 8-like chemokines"/>
    <property type="match status" value="1"/>
</dbReference>
<evidence type="ECO:0000313" key="6">
    <source>
        <dbReference type="EMBL" id="KAK2911800.1"/>
    </source>
</evidence>
<comment type="caution">
    <text evidence="6">The sequence shown here is derived from an EMBL/GenBank/DDBJ whole genome shotgun (WGS) entry which is preliminary data.</text>
</comment>
<dbReference type="AlphaFoldDB" id="A0AA88QBT0"/>
<comment type="subcellular location">
    <subcellularLocation>
        <location evidence="1">Secreted</location>
    </subcellularLocation>
</comment>
<protein>
    <submittedName>
        <fullName evidence="6">Uncharacterized protein</fullName>
    </submittedName>
</protein>
<dbReference type="InterPro" id="IPR033899">
    <property type="entry name" value="CXC_Chemokine_domain"/>
</dbReference>
<dbReference type="Gene3D" id="2.40.50.40">
    <property type="match status" value="1"/>
</dbReference>
<dbReference type="PRINTS" id="PR00437">
    <property type="entry name" value="SMALLCYTKCXC"/>
</dbReference>
<reference evidence="6" key="1">
    <citation type="submission" date="2023-08" db="EMBL/GenBank/DDBJ databases">
        <title>Chromosome-level Genome Assembly of mud carp (Cirrhinus molitorella).</title>
        <authorList>
            <person name="Liu H."/>
        </authorList>
    </citation>
    <scope>NUCLEOTIDE SEQUENCE</scope>
    <source>
        <strain evidence="6">Prfri</strain>
        <tissue evidence="6">Muscle</tissue>
    </source>
</reference>
<evidence type="ECO:0000256" key="1">
    <source>
        <dbReference type="ARBA" id="ARBA00004613"/>
    </source>
</evidence>
<sequence>MKTVAALLVFISLAIVATEGKPGIGFQRCLCRGAGLKMVNPKLIQKVEIHPISPSCGYVEVVVTLKNGKGQRCLNPESMFTKHIIDRIEKKTKIAQQNV</sequence>
<dbReference type="GO" id="GO:0006952">
    <property type="term" value="P:defense response"/>
    <property type="evidence" value="ECO:0007669"/>
    <property type="project" value="InterPro"/>
</dbReference>